<dbReference type="SMART" id="SM00229">
    <property type="entry name" value="RasGEFN"/>
    <property type="match status" value="1"/>
</dbReference>
<dbReference type="GO" id="GO:0005886">
    <property type="term" value="C:plasma membrane"/>
    <property type="evidence" value="ECO:0007669"/>
    <property type="project" value="TreeGrafter"/>
</dbReference>
<keyword evidence="8" id="KW-1185">Reference proteome</keyword>
<dbReference type="CDD" id="cd06224">
    <property type="entry name" value="REM"/>
    <property type="match status" value="1"/>
</dbReference>
<comment type="caution">
    <text evidence="7">The sequence shown here is derived from an EMBL/GenBank/DDBJ whole genome shotgun (WGS) entry which is preliminary data.</text>
</comment>
<feature type="region of interest" description="Disordered" evidence="4">
    <location>
        <begin position="489"/>
        <end position="511"/>
    </location>
</feature>
<dbReference type="Pfam" id="PF00617">
    <property type="entry name" value="RasGEF"/>
    <property type="match status" value="1"/>
</dbReference>
<sequence>MDFSHFQPEQLRILASKLIQENNSLNQTKQNLELQLKKKEEQLQNRMTQEFVNSQVLQNQLLTFKQKSDHFDQVMMERNKLLEALKQLSAENILMKEREKNQEAQLFASLKDKFEMIIQDRNRIFQQNQELQEILSAKEKDMEFYTQIIEELNQKILQQNQFQSNSTFIELNNQLQIEIQEKAKLEKYIQSLETIIKQQSDVTKQFSTVVGSLEDENQEVYLENLELQREVGQLSQEYMAMKGQFSELEKENLKMFQEMEKQKKNAHSQYEKNKQLQQKNQELRKKLTEYEIKEQETQIQESTIEELQIEKTKLEQEIMFSQEENLRISEEKQKLQKELRGFKQENETYRKRYEGLEKEYKEQSKINLDLQDLLKSKGVLKMEKNFEQNKNTKLEIQDLKMELKDMNKKFEGETQKVKQYSIQYDQIVKEKQEIERKFIETKHELDKTTNELKAKESKLKKLQSAHDSLSSKFKEKIEKLESKLSKKKLKETSDPNLSLSGNLGVGAQESRSSESIKSEFQNIIEENTKIINESLKKLEDPQSLLIEKIENSFCVKAGKPEKLAHLLVCEENESPDFINDFLITFRTFTTTQLVMETLEKETIRSLENCKDSTDTKSLFVQKRVTQFFFLWITYFFNDFLLDPNVDSENLSNKTAQIDNSFLYKSPIFDQVNNLLLKIMTETKFEEIKRFTTKIIEKHNSKLQGFVPDDEVLIPSRTSGKTPKSKIPKRLDPNIDILSINPVEIARQLTLFEMNLFQKIQPSEFLKKIWSHKTKKTQKAANLLKLITRFNNVSLWVTTEVVKVKSLNQRTLTLQRFISIGKECRNLNNFNAVMEIIGGLHNACVHRMKNTWEQLPSKDIEAFEDLTTLMGAQGSYKRFRSELEKKANQPLIPYVGIFLTDLTFIEDGNPSTITDNSLINFDKHRMISKIILQIQKFQRASFDLHIVPEIQQALENLPFESDENVLYKMSLKNEPRQK</sequence>
<dbReference type="InterPro" id="IPR008937">
    <property type="entry name" value="Ras-like_GEF"/>
</dbReference>
<evidence type="ECO:0000256" key="3">
    <source>
        <dbReference type="SAM" id="Coils"/>
    </source>
</evidence>
<evidence type="ECO:0000313" key="8">
    <source>
        <dbReference type="Proteomes" id="UP001149090"/>
    </source>
</evidence>
<dbReference type="InterPro" id="IPR036964">
    <property type="entry name" value="RASGEF_cat_dom_sf"/>
</dbReference>
<dbReference type="InterPro" id="IPR001895">
    <property type="entry name" value="RASGEF_cat_dom"/>
</dbReference>
<dbReference type="PROSITE" id="PS50009">
    <property type="entry name" value="RASGEF_CAT"/>
    <property type="match status" value="1"/>
</dbReference>
<dbReference type="Gene3D" id="1.10.840.10">
    <property type="entry name" value="Ras guanine-nucleotide exchange factors catalytic domain"/>
    <property type="match status" value="1"/>
</dbReference>
<evidence type="ECO:0000256" key="4">
    <source>
        <dbReference type="SAM" id="MobiDB-lite"/>
    </source>
</evidence>
<dbReference type="PROSITE" id="PS50212">
    <property type="entry name" value="RASGEF_NTER"/>
    <property type="match status" value="1"/>
</dbReference>
<dbReference type="SMART" id="SM00147">
    <property type="entry name" value="RasGEF"/>
    <property type="match status" value="1"/>
</dbReference>
<dbReference type="CDD" id="cd00155">
    <property type="entry name" value="RasGEF"/>
    <property type="match status" value="1"/>
</dbReference>
<dbReference type="SUPFAM" id="SSF48366">
    <property type="entry name" value="Ras GEF"/>
    <property type="match status" value="1"/>
</dbReference>
<dbReference type="Gene3D" id="1.20.870.10">
    <property type="entry name" value="Son of sevenless (SoS) protein Chain: S domain 1"/>
    <property type="match status" value="1"/>
</dbReference>
<protein>
    <submittedName>
        <fullName evidence="7">Guanine nucleotide exchange factor</fullName>
    </submittedName>
</protein>
<dbReference type="GO" id="GO:0007265">
    <property type="term" value="P:Ras protein signal transduction"/>
    <property type="evidence" value="ECO:0007669"/>
    <property type="project" value="TreeGrafter"/>
</dbReference>
<keyword evidence="3" id="KW-0175">Coiled coil</keyword>
<dbReference type="GO" id="GO:0005085">
    <property type="term" value="F:guanyl-nucleotide exchange factor activity"/>
    <property type="evidence" value="ECO:0007669"/>
    <property type="project" value="UniProtKB-KW"/>
</dbReference>
<feature type="domain" description="Ras-GEF" evidence="5">
    <location>
        <begin position="740"/>
        <end position="975"/>
    </location>
</feature>
<dbReference type="InterPro" id="IPR000651">
    <property type="entry name" value="Ras-like_Gua-exchang_fac_N"/>
</dbReference>
<dbReference type="OrthoDB" id="546434at2759"/>
<evidence type="ECO:0000259" key="5">
    <source>
        <dbReference type="PROSITE" id="PS50009"/>
    </source>
</evidence>
<feature type="coiled-coil region" evidence="3">
    <location>
        <begin position="15"/>
        <end position="155"/>
    </location>
</feature>
<reference evidence="7" key="1">
    <citation type="submission" date="2022-10" db="EMBL/GenBank/DDBJ databases">
        <title>Novel sulphate-reducing endosymbionts in the free-living metamonad Anaeramoeba.</title>
        <authorList>
            <person name="Jerlstrom-Hultqvist J."/>
            <person name="Cepicka I."/>
            <person name="Gallot-Lavallee L."/>
            <person name="Salas-Leiva D."/>
            <person name="Curtis B.A."/>
            <person name="Zahonova K."/>
            <person name="Pipaliya S."/>
            <person name="Dacks J."/>
            <person name="Roger A.J."/>
        </authorList>
    </citation>
    <scope>NUCLEOTIDE SEQUENCE</scope>
    <source>
        <strain evidence="7">BMAN</strain>
    </source>
</reference>
<feature type="domain" description="N-terminal Ras-GEF" evidence="6">
    <location>
        <begin position="551"/>
        <end position="679"/>
    </location>
</feature>
<dbReference type="AlphaFoldDB" id="A0A9Q0LHS9"/>
<dbReference type="Proteomes" id="UP001149090">
    <property type="component" value="Unassembled WGS sequence"/>
</dbReference>
<dbReference type="InterPro" id="IPR019804">
    <property type="entry name" value="Ras_G-nucl-exch_fac_CS"/>
</dbReference>
<keyword evidence="1 2" id="KW-0344">Guanine-nucleotide releasing factor</keyword>
<name>A0A9Q0LHS9_ANAIG</name>
<proteinExistence type="predicted"/>
<accession>A0A9Q0LHS9</accession>
<evidence type="ECO:0000313" key="7">
    <source>
        <dbReference type="EMBL" id="KAJ5071450.1"/>
    </source>
</evidence>
<dbReference type="InterPro" id="IPR023578">
    <property type="entry name" value="Ras_GEF_dom_sf"/>
</dbReference>
<evidence type="ECO:0000256" key="1">
    <source>
        <dbReference type="ARBA" id="ARBA00022658"/>
    </source>
</evidence>
<dbReference type="Pfam" id="PF00618">
    <property type="entry name" value="RasGEF_N"/>
    <property type="match status" value="1"/>
</dbReference>
<dbReference type="PROSITE" id="PS00720">
    <property type="entry name" value="RASGEF"/>
    <property type="match status" value="1"/>
</dbReference>
<organism evidence="7 8">
    <name type="scientific">Anaeramoeba ignava</name>
    <name type="common">Anaerobic marine amoeba</name>
    <dbReference type="NCBI Taxonomy" id="1746090"/>
    <lineage>
        <taxon>Eukaryota</taxon>
        <taxon>Metamonada</taxon>
        <taxon>Anaeramoebidae</taxon>
        <taxon>Anaeramoeba</taxon>
    </lineage>
</organism>
<dbReference type="PANTHER" id="PTHR23113">
    <property type="entry name" value="GUANINE NUCLEOTIDE EXCHANGE FACTOR"/>
    <property type="match status" value="1"/>
</dbReference>
<dbReference type="PANTHER" id="PTHR23113:SF370">
    <property type="entry name" value="RAS GUANINE NUCLEOTIDE EXCHANGE FACTOR P"/>
    <property type="match status" value="1"/>
</dbReference>
<evidence type="ECO:0000259" key="6">
    <source>
        <dbReference type="PROSITE" id="PS50212"/>
    </source>
</evidence>
<gene>
    <name evidence="7" type="ORF">M0811_10293</name>
</gene>
<dbReference type="EMBL" id="JAPDFW010000088">
    <property type="protein sequence ID" value="KAJ5071450.1"/>
    <property type="molecule type" value="Genomic_DNA"/>
</dbReference>
<evidence type="ECO:0000256" key="2">
    <source>
        <dbReference type="PROSITE-ProRule" id="PRU00168"/>
    </source>
</evidence>